<dbReference type="SFLD" id="SFLDF00027">
    <property type="entry name" value="p-type_atpase"/>
    <property type="match status" value="1"/>
</dbReference>
<keyword evidence="8 10" id="KW-1133">Transmembrane helix</keyword>
<dbReference type="PROSITE" id="PS00154">
    <property type="entry name" value="ATPASE_E1_E2"/>
    <property type="match status" value="1"/>
</dbReference>
<dbReference type="Gene3D" id="2.70.150.10">
    <property type="entry name" value="Calcium-transporting ATPase, cytoplasmic transduction domain A"/>
    <property type="match status" value="1"/>
</dbReference>
<proteinExistence type="inferred from homology"/>
<comment type="subcellular location">
    <subcellularLocation>
        <location evidence="1">Membrane</location>
        <topology evidence="1">Multi-pass membrane protein</topology>
    </subcellularLocation>
</comment>
<gene>
    <name evidence="12" type="ORF">DES32_2927</name>
</gene>
<dbReference type="SFLD" id="SFLDG00002">
    <property type="entry name" value="C1.7:_P-type_atpase_like"/>
    <property type="match status" value="1"/>
</dbReference>
<dbReference type="PRINTS" id="PR00119">
    <property type="entry name" value="CATATPASE"/>
</dbReference>
<keyword evidence="5" id="KW-0547">Nucleotide-binding</keyword>
<dbReference type="SUPFAM" id="SSF56784">
    <property type="entry name" value="HAD-like"/>
    <property type="match status" value="1"/>
</dbReference>
<feature type="transmembrane region" description="Helical" evidence="10">
    <location>
        <begin position="74"/>
        <end position="90"/>
    </location>
</feature>
<dbReference type="InterPro" id="IPR018303">
    <property type="entry name" value="ATPase_P-typ_P_site"/>
</dbReference>
<evidence type="ECO:0000313" key="12">
    <source>
        <dbReference type="EMBL" id="REF84082.1"/>
    </source>
</evidence>
<dbReference type="SFLD" id="SFLDS00003">
    <property type="entry name" value="Haloacid_Dehalogenase"/>
    <property type="match status" value="1"/>
</dbReference>
<dbReference type="Pfam" id="PF00702">
    <property type="entry name" value="Hydrolase"/>
    <property type="match status" value="1"/>
</dbReference>
<dbReference type="InterPro" id="IPR001757">
    <property type="entry name" value="P_typ_ATPase"/>
</dbReference>
<dbReference type="NCBIfam" id="TIGR01494">
    <property type="entry name" value="ATPase_P-type"/>
    <property type="match status" value="2"/>
</dbReference>
<dbReference type="SUPFAM" id="SSF81653">
    <property type="entry name" value="Calcium ATPase, transduction domain A"/>
    <property type="match status" value="1"/>
</dbReference>
<evidence type="ECO:0000313" key="13">
    <source>
        <dbReference type="Proteomes" id="UP000256900"/>
    </source>
</evidence>
<protein>
    <submittedName>
        <fullName evidence="12">H+-transporting ATPase</fullName>
    </submittedName>
</protein>
<dbReference type="FunFam" id="2.70.150.10:FF:000042">
    <property type="entry name" value="Plasma membrane ATPase"/>
    <property type="match status" value="1"/>
</dbReference>
<comment type="similarity">
    <text evidence="2">Belongs to the cation transport ATPase (P-type) (TC 3.A.3) family. Type IIIA subfamily.</text>
</comment>
<accession>A0A3D9YT67</accession>
<dbReference type="InterPro" id="IPR004014">
    <property type="entry name" value="ATPase_P-typ_cation-transptr_N"/>
</dbReference>
<evidence type="ECO:0000256" key="2">
    <source>
        <dbReference type="ARBA" id="ARBA00008804"/>
    </source>
</evidence>
<evidence type="ECO:0000259" key="11">
    <source>
        <dbReference type="SMART" id="SM00831"/>
    </source>
</evidence>
<dbReference type="InterPro" id="IPR008250">
    <property type="entry name" value="ATPase_P-typ_transduc_dom_A_sf"/>
</dbReference>
<dbReference type="GO" id="GO:0016020">
    <property type="term" value="C:membrane"/>
    <property type="evidence" value="ECO:0007669"/>
    <property type="project" value="UniProtKB-SubCell"/>
</dbReference>
<dbReference type="InterPro" id="IPR023298">
    <property type="entry name" value="ATPase_P-typ_TM_dom_sf"/>
</dbReference>
<dbReference type="PRINTS" id="PR00120">
    <property type="entry name" value="HATPASE"/>
</dbReference>
<dbReference type="Gene3D" id="3.40.1110.10">
    <property type="entry name" value="Calcium-transporting ATPase, cytoplasmic domain N"/>
    <property type="match status" value="1"/>
</dbReference>
<dbReference type="SMART" id="SM00831">
    <property type="entry name" value="Cation_ATPase_N"/>
    <property type="match status" value="1"/>
</dbReference>
<dbReference type="SUPFAM" id="SSF81665">
    <property type="entry name" value="Calcium ATPase, transmembrane domain M"/>
    <property type="match status" value="1"/>
</dbReference>
<feature type="transmembrane region" description="Helical" evidence="10">
    <location>
        <begin position="606"/>
        <end position="629"/>
    </location>
</feature>
<name>A0A3D9YT67_9HYPH</name>
<keyword evidence="13" id="KW-1185">Reference proteome</keyword>
<dbReference type="PANTHER" id="PTHR42861">
    <property type="entry name" value="CALCIUM-TRANSPORTING ATPASE"/>
    <property type="match status" value="1"/>
</dbReference>
<keyword evidence="6" id="KW-0067">ATP-binding</keyword>
<dbReference type="EMBL" id="QUMO01000005">
    <property type="protein sequence ID" value="REF84082.1"/>
    <property type="molecule type" value="Genomic_DNA"/>
</dbReference>
<keyword evidence="9 10" id="KW-0472">Membrane</keyword>
<dbReference type="InterPro" id="IPR023299">
    <property type="entry name" value="ATPase_P-typ_cyto_dom_N"/>
</dbReference>
<dbReference type="AlphaFoldDB" id="A0A3D9YT67"/>
<reference evidence="12 13" key="1">
    <citation type="submission" date="2018-08" db="EMBL/GenBank/DDBJ databases">
        <title>Genomic Encyclopedia of Type Strains, Phase IV (KMG-IV): sequencing the most valuable type-strain genomes for metagenomic binning, comparative biology and taxonomic classification.</title>
        <authorList>
            <person name="Goeker M."/>
        </authorList>
    </citation>
    <scope>NUCLEOTIDE SEQUENCE [LARGE SCALE GENOMIC DNA]</scope>
    <source>
        <strain evidence="12 13">BW863</strain>
    </source>
</reference>
<keyword evidence="4 10" id="KW-0812">Transmembrane</keyword>
<evidence type="ECO:0000256" key="1">
    <source>
        <dbReference type="ARBA" id="ARBA00004141"/>
    </source>
</evidence>
<comment type="caution">
    <text evidence="12">The sequence shown here is derived from an EMBL/GenBank/DDBJ whole genome shotgun (WGS) entry which is preliminary data.</text>
</comment>
<evidence type="ECO:0000256" key="6">
    <source>
        <dbReference type="ARBA" id="ARBA00022840"/>
    </source>
</evidence>
<evidence type="ECO:0000256" key="9">
    <source>
        <dbReference type="ARBA" id="ARBA00023136"/>
    </source>
</evidence>
<feature type="transmembrane region" description="Helical" evidence="10">
    <location>
        <begin position="252"/>
        <end position="281"/>
    </location>
</feature>
<organism evidence="12 13">
    <name type="scientific">Methylovirgula ligni</name>
    <dbReference type="NCBI Taxonomy" id="569860"/>
    <lineage>
        <taxon>Bacteria</taxon>
        <taxon>Pseudomonadati</taxon>
        <taxon>Pseudomonadota</taxon>
        <taxon>Alphaproteobacteria</taxon>
        <taxon>Hyphomicrobiales</taxon>
        <taxon>Beijerinckiaceae</taxon>
        <taxon>Methylovirgula</taxon>
    </lineage>
</organism>
<evidence type="ECO:0000256" key="3">
    <source>
        <dbReference type="ARBA" id="ARBA00022553"/>
    </source>
</evidence>
<dbReference type="InterPro" id="IPR023214">
    <property type="entry name" value="HAD_sf"/>
</dbReference>
<dbReference type="InterPro" id="IPR044492">
    <property type="entry name" value="P_typ_ATPase_HD_dom"/>
</dbReference>
<dbReference type="OrthoDB" id="391538at2"/>
<dbReference type="Pfam" id="PF00122">
    <property type="entry name" value="E1-E2_ATPase"/>
    <property type="match status" value="1"/>
</dbReference>
<dbReference type="InterPro" id="IPR059000">
    <property type="entry name" value="ATPase_P-type_domA"/>
</dbReference>
<evidence type="ECO:0000256" key="4">
    <source>
        <dbReference type="ARBA" id="ARBA00022692"/>
    </source>
</evidence>
<dbReference type="GO" id="GO:0005524">
    <property type="term" value="F:ATP binding"/>
    <property type="evidence" value="ECO:0007669"/>
    <property type="project" value="UniProtKB-KW"/>
</dbReference>
<feature type="transmembrane region" description="Helical" evidence="10">
    <location>
        <begin position="722"/>
        <end position="744"/>
    </location>
</feature>
<feature type="transmembrane region" description="Helical" evidence="10">
    <location>
        <begin position="649"/>
        <end position="678"/>
    </location>
</feature>
<feature type="transmembrane region" description="Helical" evidence="10">
    <location>
        <begin position="750"/>
        <end position="770"/>
    </location>
</feature>
<dbReference type="Gene3D" id="3.40.50.1000">
    <property type="entry name" value="HAD superfamily/HAD-like"/>
    <property type="match status" value="1"/>
</dbReference>
<dbReference type="Gene3D" id="1.20.1110.10">
    <property type="entry name" value="Calcium-transporting ATPase, transmembrane domain"/>
    <property type="match status" value="1"/>
</dbReference>
<evidence type="ECO:0000256" key="7">
    <source>
        <dbReference type="ARBA" id="ARBA00022967"/>
    </source>
</evidence>
<dbReference type="InterPro" id="IPR036412">
    <property type="entry name" value="HAD-like_sf"/>
</dbReference>
<sequence>MTKGLADESAPPNVNGGLTSDEARRRLQKFGPNAMPDTSLHPLRMAIEKFWAPVPWMLEAAIVLELALGKYVEAAIIALLLVFNAALGLFQESRAQATLAALKSRLALNASVRRDGAWKTVSATELVPGDLVKLSLGGVVAADVKLTGGEILLDQSMLTGESVPVEAAAGVETYAGALVRRGEAEAEVIATGAHTKFGRTAELVQTAHVVSSQQKTVLRVVRNLAAFNGIVILILVAYAWSLKMPIAEIIPLVLTAVLASIPVALPATFTLASAIGARALAKLNVLPTRLSAVDEAATMTVLCADKTGTLTQNALAVASVRAMPDFDEAHVLTLAALASSDGGQDPVDEAIRAAARGKVVSAAPTLITFTPFDPATKTSEATATDATGGQLRIVKGAFAAVTGLAPPSAPAAAAAKELEDKGFRVLAVAAGPRSAMKLTGLIALSDPPRADSAALITELRNLGVRTVMVTGDAPATAAIVAKAVGLDGAVCPPGAIPDSVRPEQFAVYAGVLPEDKYKLVKAFQKGGHTIGMCGDGANDAPALRQAQMGIAVSTATDVAKSAAGMVLTQPGLSGIVAAVREGRLTFQRILSYTLNSITKKSFQAPFLVIGLMMTGHAILTPLLMVIIMITGDFLGMSLTADNVRPSSAPNAWCIGNLTIAGVIMGLGELVFCVSVLAFGAYRMKLGIEGLQTLAFVVIVFGNQATTYTNRERRHLWSSRPSIWLILSSVSDLLIAATLAIGGIAMVALPALTVIGVLAAAIVFAVALDLVKVPVFRRLGIA</sequence>
<dbReference type="Pfam" id="PF00690">
    <property type="entry name" value="Cation_ATPase_N"/>
    <property type="match status" value="1"/>
</dbReference>
<keyword evidence="7" id="KW-1278">Translocase</keyword>
<dbReference type="GO" id="GO:0016887">
    <property type="term" value="F:ATP hydrolysis activity"/>
    <property type="evidence" value="ECO:0007669"/>
    <property type="project" value="InterPro"/>
</dbReference>
<evidence type="ECO:0000256" key="5">
    <source>
        <dbReference type="ARBA" id="ARBA00022741"/>
    </source>
</evidence>
<evidence type="ECO:0000256" key="10">
    <source>
        <dbReference type="SAM" id="Phobius"/>
    </source>
</evidence>
<feature type="domain" description="Cation-transporting P-type ATPase N-terminal" evidence="11">
    <location>
        <begin position="10"/>
        <end position="70"/>
    </location>
</feature>
<evidence type="ECO:0000256" key="8">
    <source>
        <dbReference type="ARBA" id="ARBA00022989"/>
    </source>
</evidence>
<dbReference type="Proteomes" id="UP000256900">
    <property type="component" value="Unassembled WGS sequence"/>
</dbReference>
<keyword evidence="3" id="KW-0597">Phosphoprotein</keyword>
<feature type="transmembrane region" description="Helical" evidence="10">
    <location>
        <begin position="220"/>
        <end position="240"/>
    </location>
</feature>
<dbReference type="GO" id="GO:0015662">
    <property type="term" value="F:P-type ion transporter activity"/>
    <property type="evidence" value="ECO:0007669"/>
    <property type="project" value="UniProtKB-ARBA"/>
</dbReference>